<reference evidence="1 2" key="1">
    <citation type="submission" date="2023-10" db="EMBL/GenBank/DDBJ databases">
        <title>Draft genome sequence of Xylaria bambusicola isolate GMP-LS, the root and basal stem rot pathogen of sugarcane in Indonesia.</title>
        <authorList>
            <person name="Selvaraj P."/>
            <person name="Muralishankar V."/>
            <person name="Muruganantham S."/>
            <person name="Sp S."/>
            <person name="Haryani S."/>
            <person name="Lau K.J.X."/>
            <person name="Naqvi N.I."/>
        </authorList>
    </citation>
    <scope>NUCLEOTIDE SEQUENCE [LARGE SCALE GENOMIC DNA]</scope>
    <source>
        <strain evidence="1">GMP-LS</strain>
    </source>
</reference>
<name>A0AAN7Z7S8_9PEZI</name>
<evidence type="ECO:0000313" key="2">
    <source>
        <dbReference type="Proteomes" id="UP001305414"/>
    </source>
</evidence>
<dbReference type="EMBL" id="JAWHQM010000023">
    <property type="protein sequence ID" value="KAK5632107.1"/>
    <property type="molecule type" value="Genomic_DNA"/>
</dbReference>
<comment type="caution">
    <text evidence="1">The sequence shown here is derived from an EMBL/GenBank/DDBJ whole genome shotgun (WGS) entry which is preliminary data.</text>
</comment>
<accession>A0AAN7Z7S8</accession>
<gene>
    <name evidence="1" type="ORF">RRF57_007821</name>
</gene>
<organism evidence="1 2">
    <name type="scientific">Xylaria bambusicola</name>
    <dbReference type="NCBI Taxonomy" id="326684"/>
    <lineage>
        <taxon>Eukaryota</taxon>
        <taxon>Fungi</taxon>
        <taxon>Dikarya</taxon>
        <taxon>Ascomycota</taxon>
        <taxon>Pezizomycotina</taxon>
        <taxon>Sordariomycetes</taxon>
        <taxon>Xylariomycetidae</taxon>
        <taxon>Xylariales</taxon>
        <taxon>Xylariaceae</taxon>
        <taxon>Xylaria</taxon>
    </lineage>
</organism>
<proteinExistence type="predicted"/>
<dbReference type="AlphaFoldDB" id="A0AAN7Z7S8"/>
<evidence type="ECO:0000313" key="1">
    <source>
        <dbReference type="EMBL" id="KAK5632107.1"/>
    </source>
</evidence>
<sequence>MVWPWPRAVMWKSPWTLFRSKEPKIRQLSERTPRLRRGVLAQRAFLRPMATISIGAAVAVVAELVDALAVDPVRPHGWVFLKPRGSEDAVSGSILDVHVEILAGHSHDNVEVDLHAVSYTLLYAKGMVLLTLPPPR</sequence>
<keyword evidence="2" id="KW-1185">Reference proteome</keyword>
<protein>
    <submittedName>
        <fullName evidence="1">Uncharacterized protein</fullName>
    </submittedName>
</protein>
<dbReference type="Proteomes" id="UP001305414">
    <property type="component" value="Unassembled WGS sequence"/>
</dbReference>